<dbReference type="InterPro" id="IPR052267">
    <property type="entry name" value="N-DRC_Component"/>
</dbReference>
<dbReference type="InterPro" id="IPR000048">
    <property type="entry name" value="IQ_motif_EF-hand-BS"/>
</dbReference>
<feature type="region of interest" description="Disordered" evidence="1">
    <location>
        <begin position="341"/>
        <end position="360"/>
    </location>
</feature>
<evidence type="ECO:0000256" key="1">
    <source>
        <dbReference type="SAM" id="MobiDB-lite"/>
    </source>
</evidence>
<evidence type="ECO:0000313" key="3">
    <source>
        <dbReference type="EMBL" id="NXK63517.1"/>
    </source>
</evidence>
<dbReference type="InterPro" id="IPR003959">
    <property type="entry name" value="ATPase_AAA_core"/>
</dbReference>
<dbReference type="PROSITE" id="PS50096">
    <property type="entry name" value="IQ"/>
    <property type="match status" value="1"/>
</dbReference>
<dbReference type="PANTHER" id="PTHR14690:SF0">
    <property type="entry name" value="IQ MOTIF CONTAINING WITH AAA DOMAIN 1"/>
    <property type="match status" value="1"/>
</dbReference>
<gene>
    <name evidence="3" type="primary">Iqca1</name>
    <name evidence="3" type="ORF">SYLVIR_R09602</name>
</gene>
<organism evidence="3 4">
    <name type="scientific">Sylvietta virens</name>
    <name type="common">Green crombec</name>
    <dbReference type="NCBI Taxonomy" id="208069"/>
    <lineage>
        <taxon>Eukaryota</taxon>
        <taxon>Metazoa</taxon>
        <taxon>Chordata</taxon>
        <taxon>Craniata</taxon>
        <taxon>Vertebrata</taxon>
        <taxon>Euteleostomi</taxon>
        <taxon>Archelosauria</taxon>
        <taxon>Archosauria</taxon>
        <taxon>Dinosauria</taxon>
        <taxon>Saurischia</taxon>
        <taxon>Theropoda</taxon>
        <taxon>Coelurosauria</taxon>
        <taxon>Aves</taxon>
        <taxon>Neognathae</taxon>
        <taxon>Neoaves</taxon>
        <taxon>Telluraves</taxon>
        <taxon>Australaves</taxon>
        <taxon>Passeriformes</taxon>
        <taxon>Sylvioidea</taxon>
        <taxon>Sylviidae</taxon>
        <taxon>Acrocephalinae</taxon>
        <taxon>Sylvietta</taxon>
    </lineage>
</organism>
<name>A0A7L0L4F7_9SYLV</name>
<dbReference type="Pfam" id="PF00612">
    <property type="entry name" value="IQ"/>
    <property type="match status" value="1"/>
</dbReference>
<evidence type="ECO:0000313" key="4">
    <source>
        <dbReference type="Proteomes" id="UP000567822"/>
    </source>
</evidence>
<sequence length="786" mass="89414">SPTSTYIKLWADTQKELDTMLQREREEFLKPEEDREKVMKMLATAYVQYLGIFRNLEAAHDHLMHRQKRAAVRQVLDGVMGRILEIKREMVALEKSECHHMDGILMDLKRVPEDIEIPIPKYFIKENLRTLQEREEYLHEVLLNAGLLEQEPVMAMTLAEGIKVIQVAERARQGRARAAFMKKIYLEEKRQSKRKEQETGKSPDDAATCIQKVWRGYSQRKKTEKLREEEMIFLGMNSTEMINGTGSLPPDVEAMSCLQKANVLQGEVQKSEDISFRYELKTREGPLIKETLQDQIAQCFVECRHITGRFPDYPPQRTGGSRAIFVEKHPEKVAEELAAKREAEQREKDDGKYEKAKVKKPQKGGKKVVDLSWKMGPSHFLSILEEGSSQYQVFWENRDNRSDFLQDHDPELIKGGERKEVEEEIRVQQVDEVMREKLLNIKRAVDGETRPPGKAKKGQKVRAAVMSLACRTIDSLYQELAEDRLLIKVKNVNLSDYIGYYDCLRSILRETGAQPTPSIPEVRQLVTLYGILPLGSQTVHENAPLVKSLLLAGPAGVGKKMLVHAICTETGANLFNLTPSNIPGKYPGKEGLVMMLHMILKVGKGLQPSVVWIRETEKMYSKGAPKGEEEVNFKRLAKLLPQLLKAVRPKDRVLLVGTTRRPFDANLGPFCKAYQKIILIPKPDYLTRFGKYFNSSSFLFLLFKIPASWLHYILRGGGALTRLLNLGCLAQVSDGFTPGQVAAAVGAVLGELRLLQMDRKPLSTAEFVTSLARHDPVYKEEEEAFQ</sequence>
<dbReference type="GO" id="GO:0016887">
    <property type="term" value="F:ATP hydrolysis activity"/>
    <property type="evidence" value="ECO:0007669"/>
    <property type="project" value="InterPro"/>
</dbReference>
<feature type="non-terminal residue" evidence="3">
    <location>
        <position position="1"/>
    </location>
</feature>
<dbReference type="InterPro" id="IPR027417">
    <property type="entry name" value="P-loop_NTPase"/>
</dbReference>
<feature type="non-terminal residue" evidence="3">
    <location>
        <position position="786"/>
    </location>
</feature>
<reference evidence="3 4" key="1">
    <citation type="submission" date="2019-09" db="EMBL/GenBank/DDBJ databases">
        <title>Bird 10,000 Genomes (B10K) Project - Family phase.</title>
        <authorList>
            <person name="Zhang G."/>
        </authorList>
    </citation>
    <scope>NUCLEOTIDE SEQUENCE [LARGE SCALE GENOMIC DNA]</scope>
    <source>
        <strain evidence="3">B10K-DU-009-59</strain>
        <tissue evidence="3">Muscle</tissue>
    </source>
</reference>
<dbReference type="Pfam" id="PF00004">
    <property type="entry name" value="AAA"/>
    <property type="match status" value="1"/>
</dbReference>
<accession>A0A7L0L4F7</accession>
<keyword evidence="4" id="KW-1185">Reference proteome</keyword>
<dbReference type="SUPFAM" id="SSF52540">
    <property type="entry name" value="P-loop containing nucleoside triphosphate hydrolases"/>
    <property type="match status" value="1"/>
</dbReference>
<protein>
    <submittedName>
        <fullName evidence="3">DRC11 protein</fullName>
    </submittedName>
</protein>
<feature type="domain" description="ATPase AAA-type core" evidence="2">
    <location>
        <begin position="549"/>
        <end position="663"/>
    </location>
</feature>
<proteinExistence type="predicted"/>
<dbReference type="EMBL" id="VXAN01000136">
    <property type="protein sequence ID" value="NXK63517.1"/>
    <property type="molecule type" value="Genomic_DNA"/>
</dbReference>
<dbReference type="PANTHER" id="PTHR14690">
    <property type="entry name" value="IQ MOTIF CONTAINING WITH AAA DOMAIN 1"/>
    <property type="match status" value="1"/>
</dbReference>
<comment type="caution">
    <text evidence="3">The sequence shown here is derived from an EMBL/GenBank/DDBJ whole genome shotgun (WGS) entry which is preliminary data.</text>
</comment>
<feature type="compositionally biased region" description="Basic and acidic residues" evidence="1">
    <location>
        <begin position="341"/>
        <end position="356"/>
    </location>
</feature>
<dbReference type="AlphaFoldDB" id="A0A7L0L4F7"/>
<dbReference type="Gene3D" id="1.20.5.190">
    <property type="match status" value="1"/>
</dbReference>
<dbReference type="Proteomes" id="UP000567822">
    <property type="component" value="Unassembled WGS sequence"/>
</dbReference>
<dbReference type="GO" id="GO:0005524">
    <property type="term" value="F:ATP binding"/>
    <property type="evidence" value="ECO:0007669"/>
    <property type="project" value="InterPro"/>
</dbReference>
<dbReference type="Gene3D" id="3.40.50.300">
    <property type="entry name" value="P-loop containing nucleotide triphosphate hydrolases"/>
    <property type="match status" value="1"/>
</dbReference>
<evidence type="ECO:0000259" key="2">
    <source>
        <dbReference type="Pfam" id="PF00004"/>
    </source>
</evidence>